<dbReference type="PANTHER" id="PTHR38595">
    <property type="entry name" value="CYTOPLASMIC PROTEIN-RELATED"/>
    <property type="match status" value="1"/>
</dbReference>
<gene>
    <name evidence="2" type="ORF">VQ02_20380</name>
</gene>
<reference evidence="2 3" key="1">
    <citation type="submission" date="2015-03" db="EMBL/GenBank/DDBJ databases">
        <title>Genome sequencing of Methylobacterium variabile DSM 16961.</title>
        <authorList>
            <person name="Chaudhry V."/>
            <person name="Patil P.B."/>
        </authorList>
    </citation>
    <scope>NUCLEOTIDE SEQUENCE [LARGE SCALE GENOMIC DNA]</scope>
    <source>
        <strain evidence="2 3">DSM 16961</strain>
    </source>
</reference>
<evidence type="ECO:0000313" key="3">
    <source>
        <dbReference type="Proteomes" id="UP000035955"/>
    </source>
</evidence>
<dbReference type="PATRIC" id="fig|298794.3.peg.1409"/>
<accession>A0A0J6SIW2</accession>
<dbReference type="EMBL" id="LABY01000150">
    <property type="protein sequence ID" value="KMO33552.1"/>
    <property type="molecule type" value="Genomic_DNA"/>
</dbReference>
<dbReference type="NCBIfam" id="TIGR03357">
    <property type="entry name" value="VI_zyme"/>
    <property type="match status" value="1"/>
</dbReference>
<organism evidence="2 3">
    <name type="scientific">Methylobacterium variabile</name>
    <dbReference type="NCBI Taxonomy" id="298794"/>
    <lineage>
        <taxon>Bacteria</taxon>
        <taxon>Pseudomonadati</taxon>
        <taxon>Pseudomonadota</taxon>
        <taxon>Alphaproteobacteria</taxon>
        <taxon>Hyphomicrobiales</taxon>
        <taxon>Methylobacteriaceae</taxon>
        <taxon>Methylobacterium</taxon>
    </lineage>
</organism>
<comment type="caution">
    <text evidence="2">The sequence shown here is derived from an EMBL/GenBank/DDBJ whole genome shotgun (WGS) entry which is preliminary data.</text>
</comment>
<evidence type="ECO:0000259" key="1">
    <source>
        <dbReference type="Pfam" id="PF04965"/>
    </source>
</evidence>
<dbReference type="Pfam" id="PF04965">
    <property type="entry name" value="GPW_gp25"/>
    <property type="match status" value="1"/>
</dbReference>
<dbReference type="Gene3D" id="3.10.450.40">
    <property type="match status" value="1"/>
</dbReference>
<proteinExistence type="predicted"/>
<dbReference type="InterPro" id="IPR007048">
    <property type="entry name" value="IraD/Gp25-like"/>
</dbReference>
<dbReference type="InterPro" id="IPR053176">
    <property type="entry name" value="T6SS_TssE1-like"/>
</dbReference>
<dbReference type="PANTHER" id="PTHR38595:SF2">
    <property type="entry name" value="TYPE VI SECRETION SYSTEM BASEPLATE SUBUNIT TSSE"/>
    <property type="match status" value="1"/>
</dbReference>
<sequence length="164" mass="18207">MSLPPRGGLQPRLSVLDRLLDAHPDRLQDAPHGVSEAISIVRAAVHRDIEHLLNARRPWRTPSWPALERSPLGYGVADLTAGASNDPAGQERLRREIEDAIRRFEPRLAQVQVRIADAPTPLRAVLRLHIDALLLIDPLPEAIAFDTLVDTTTADIVVRPTRED</sequence>
<dbReference type="RefSeq" id="WP_048446040.1">
    <property type="nucleotide sequence ID" value="NZ_LABY01000150.1"/>
</dbReference>
<name>A0A0J6SIW2_9HYPH</name>
<feature type="domain" description="IraD/Gp25-like" evidence="1">
    <location>
        <begin position="42"/>
        <end position="138"/>
    </location>
</feature>
<keyword evidence="3" id="KW-1185">Reference proteome</keyword>
<dbReference type="AlphaFoldDB" id="A0A0J6SIW2"/>
<evidence type="ECO:0000313" key="2">
    <source>
        <dbReference type="EMBL" id="KMO33552.1"/>
    </source>
</evidence>
<dbReference type="Proteomes" id="UP000035955">
    <property type="component" value="Unassembled WGS sequence"/>
</dbReference>
<dbReference type="InterPro" id="IPR017737">
    <property type="entry name" value="TssE1-like"/>
</dbReference>
<dbReference type="SUPFAM" id="SSF160719">
    <property type="entry name" value="gpW/gp25-like"/>
    <property type="match status" value="1"/>
</dbReference>
<protein>
    <recommendedName>
        <fullName evidence="1">IraD/Gp25-like domain-containing protein</fullName>
    </recommendedName>
</protein>